<feature type="compositionally biased region" description="Pro residues" evidence="1">
    <location>
        <begin position="924"/>
        <end position="936"/>
    </location>
</feature>
<evidence type="ECO:0000313" key="2">
    <source>
        <dbReference type="EMBL" id="KAL0832064.1"/>
    </source>
</evidence>
<reference evidence="2 3" key="1">
    <citation type="submission" date="2024-06" db="EMBL/GenBank/DDBJ databases">
        <title>A chromosome-level genome assembly of beet webworm, Loxostege sticticalis.</title>
        <authorList>
            <person name="Zhang Y."/>
        </authorList>
    </citation>
    <scope>NUCLEOTIDE SEQUENCE [LARGE SCALE GENOMIC DNA]</scope>
    <source>
        <strain evidence="2">AQ028</strain>
        <tissue evidence="2">Male pupae</tissue>
    </source>
</reference>
<evidence type="ECO:0000313" key="3">
    <source>
        <dbReference type="Proteomes" id="UP001549921"/>
    </source>
</evidence>
<dbReference type="PANTHER" id="PTHR40552:SF6">
    <property type="entry name" value="FI09606P-RELATED"/>
    <property type="match status" value="1"/>
</dbReference>
<dbReference type="PANTHER" id="PTHR40552">
    <property type="entry name" value="AT05186P-RELATED"/>
    <property type="match status" value="1"/>
</dbReference>
<feature type="region of interest" description="Disordered" evidence="1">
    <location>
        <begin position="899"/>
        <end position="996"/>
    </location>
</feature>
<dbReference type="Gene3D" id="3.90.70.120">
    <property type="match status" value="3"/>
</dbReference>
<feature type="region of interest" description="Disordered" evidence="1">
    <location>
        <begin position="1460"/>
        <end position="1499"/>
    </location>
</feature>
<organism evidence="2 3">
    <name type="scientific">Loxostege sticticalis</name>
    <name type="common">Beet webworm moth</name>
    <dbReference type="NCBI Taxonomy" id="481309"/>
    <lineage>
        <taxon>Eukaryota</taxon>
        <taxon>Metazoa</taxon>
        <taxon>Ecdysozoa</taxon>
        <taxon>Arthropoda</taxon>
        <taxon>Hexapoda</taxon>
        <taxon>Insecta</taxon>
        <taxon>Pterygota</taxon>
        <taxon>Neoptera</taxon>
        <taxon>Endopterygota</taxon>
        <taxon>Lepidoptera</taxon>
        <taxon>Glossata</taxon>
        <taxon>Ditrysia</taxon>
        <taxon>Pyraloidea</taxon>
        <taxon>Crambidae</taxon>
        <taxon>Pyraustinae</taxon>
        <taxon>Loxostege</taxon>
    </lineage>
</organism>
<evidence type="ECO:0000256" key="1">
    <source>
        <dbReference type="SAM" id="MobiDB-lite"/>
    </source>
</evidence>
<feature type="region of interest" description="Disordered" evidence="1">
    <location>
        <begin position="283"/>
        <end position="304"/>
    </location>
</feature>
<protein>
    <submittedName>
        <fullName evidence="2">Uncharacterized protein</fullName>
    </submittedName>
</protein>
<comment type="caution">
    <text evidence="2">The sequence shown here is derived from an EMBL/GenBank/DDBJ whole genome shotgun (WGS) entry which is preliminary data.</text>
</comment>
<sequence length="1830" mass="207935">MDKKKAKILAISKKKPTCVCPPGQRHQCRGRTTDCKNVSEIIEALTYDAETGQKFKKAPKPPKFKTKPFQPKHYKDTCVPMVPSMHTRLRYIGHCPIERFRPSKGKPSAKKFFEKLDFDMTSADESTSTGILKSGRTKYKKKVTYYDLLPGDIMLPTPVPIIKHSPSDKEIVNVPSPKTSGEVIQAQRASVKPADMVPPLPPKGADHLFKPHSGIVLNRDNEFVPDVVYMPGPNKVPESRPTRLPCHKGGVCFNKTCKRKKCRKYAAMRRRQMRRRMESSSDIPFTTLGVTDGKPRARGTQKHLKDDDDICGLDEIPKPEHVQIPAHLKRGSLQTHSLTVIPCTKERRPDVHYGILTGSFNMYDNKFGGRSKGRQALTMSVMAYCLAFHYHPKQWTMKLVDNLCDAGDQWYLQCLDKVHDHSAVQGICEVLPFGKKQTLVLNGKRMQVLLGEPDFVGYTMSLDPTVYNLCRGLKAFFKENRAGVLLTRVLKVVIWKDKVCYYIFDPAGRDSRAYSNFTNGCAALINVKDINSVCEVLLARSVVEDQKFVLASVKVLKMVDEKGDDDLESDKELTQAEKAMMGYRILSENCAIVNANMHLGDRCFEDAKYRQALTIAVAAMTYAKISPPNTWFTKTLDKILRLGNKLYVDCAHPKVMIDLSIDNIPNEITIGPYSCEIIIYRERVKGQLFTTKECLFNIRTGLEEFFSHEYNSGILDFNNYAVAVWRQKDMFYLFDPYPRTNDGLRSLKTGRACCLMLLNAGTMANVFTKNWDYLPATTQFYIHAFKVLKLKKKEPKTQLVCTLSDENLPGKGKVKRKVLPMSQAQGDGGELFHDVLPMDDLFEKPLGPQVDEEQMGDIVSLVDSIQEDYLPPIPLKYKNAGPDPLEPKVVNLDSPTVSVTQVVPPWPKPRDKTNEPPEPDPDPEPTPPPTPPPPVIPEGGLEEEEEEEEEDEETMQKKKEEEAARKAEEEEARRKAEELPPPLPPPPPSPQPEPEVPLAAPVQVIEDEVQTMEPVNVDRRILLTEDAKYRFKLRQLRKKTTPPLTEDQIELTPSQELLQPSNFKNLPDNTQIIRGTTTGICDGKGLEVLPFAAIMAIVTSYKYSISTWTPGIVNFVVDTASKLYAAKKEKFQLAPAHIIPKIAIGHQAYHANIDVVGEGATWQLEDVLTNKYLLKYDRGMITTSNYSCAFFRRSGLYYLFDGSTCNAMGLRTTEENAKTKGKACLLRFRNLHDLVSRVLYNKDGKREEQQFILSRILVRRLLPDVRQKLPDDYDYETGRPKSAKSKPTIIAHKDEKRKSVIGEPEKKSQTLVGYQHVEGGYRIEGTTSLSDKKASKDVKSCHFVSLMAMLMAAMHPIRTWDHVMVDICIEKGLEIHEKATNLSVCEKRVIKNVLLDGKFININIKKITVVNENVRKNLEQYLKAVLKRLRYVIIRFPSCNMVICQTEGYYHLFDPYASPAPQPEEKKDDPKKKPEPEPIKKGKPEPESAKKATSPEHLEKGHAVASWTLYRTMDDLVNRIKKIVSGPTDNPEFYTFELTSVKTAPTHSAMNYRLSPLFKPDENPNMPYLRRRKIRPIVDEKMYWLNIEVIPWSRYTTFNDLGIERKTPRAMWKDWDIEFPGDLFSLWGSVHPLDVKFDEKHRGKQYLATCVVAIVMTEACALSAWTASFLDGIVENGDKYHKKCADKFASAPNHEITLEDLDTKFDDMYPYSFTVKFEMVIFGFVYNILPDRFNLSKALAYFFENHSVGILTSPAKNLAFGKYGVSYFMYDCQSHGNPLFCPGQGASYILKCESLNRLIYCITLTLNIRRHGQIFHLYNVAVTLTEKEKH</sequence>
<dbReference type="Proteomes" id="UP001549921">
    <property type="component" value="Unassembled WGS sequence"/>
</dbReference>
<feature type="compositionally biased region" description="Acidic residues" evidence="1">
    <location>
        <begin position="940"/>
        <end position="953"/>
    </location>
</feature>
<feature type="compositionally biased region" description="Basic and acidic residues" evidence="1">
    <location>
        <begin position="1463"/>
        <end position="1499"/>
    </location>
</feature>
<name>A0ABD0T2B4_LOXSC</name>
<feature type="compositionally biased region" description="Basic and acidic residues" evidence="1">
    <location>
        <begin position="954"/>
        <end position="978"/>
    </location>
</feature>
<accession>A0ABD0T2B4</accession>
<feature type="compositionally biased region" description="Pro residues" evidence="1">
    <location>
        <begin position="979"/>
        <end position="995"/>
    </location>
</feature>
<gene>
    <name evidence="2" type="ORF">ABMA28_001554</name>
</gene>
<dbReference type="EMBL" id="JBEDNZ010000011">
    <property type="protein sequence ID" value="KAL0832064.1"/>
    <property type="molecule type" value="Genomic_DNA"/>
</dbReference>
<proteinExistence type="predicted"/>